<evidence type="ECO:0000256" key="1">
    <source>
        <dbReference type="SAM" id="MobiDB-lite"/>
    </source>
</evidence>
<proteinExistence type="predicted"/>
<protein>
    <submittedName>
        <fullName evidence="2">Uncharacterized protein</fullName>
    </submittedName>
</protein>
<organism evidence="2 3">
    <name type="scientific">Cephalotrichum gorgonifer</name>
    <dbReference type="NCBI Taxonomy" id="2041049"/>
    <lineage>
        <taxon>Eukaryota</taxon>
        <taxon>Fungi</taxon>
        <taxon>Dikarya</taxon>
        <taxon>Ascomycota</taxon>
        <taxon>Pezizomycotina</taxon>
        <taxon>Sordariomycetes</taxon>
        <taxon>Hypocreomycetidae</taxon>
        <taxon>Microascales</taxon>
        <taxon>Microascaceae</taxon>
        <taxon>Cephalotrichum</taxon>
    </lineage>
</organism>
<comment type="caution">
    <text evidence="2">The sequence shown here is derived from an EMBL/GenBank/DDBJ whole genome shotgun (WGS) entry which is preliminary data.</text>
</comment>
<dbReference type="Proteomes" id="UP001187682">
    <property type="component" value="Unassembled WGS sequence"/>
</dbReference>
<feature type="region of interest" description="Disordered" evidence="1">
    <location>
        <begin position="84"/>
        <end position="137"/>
    </location>
</feature>
<evidence type="ECO:0000313" key="3">
    <source>
        <dbReference type="Proteomes" id="UP001187682"/>
    </source>
</evidence>
<sequence length="137" mass="13977">MCFAELTICEDCSRVHRVSLAYCEEAVKATNVDGDPRPFDVVNFCWSPLEGCTGLEFPSPVLSEGRCESEASINGNGVVNGTGSGIAHGLGGGGGSEMADSADGGDEAGGSEEDGDDEVGDEDEDPTLVPGTMALSI</sequence>
<keyword evidence="3" id="KW-1185">Reference proteome</keyword>
<dbReference type="EMBL" id="ONZQ02000006">
    <property type="protein sequence ID" value="SPO02226.1"/>
    <property type="molecule type" value="Genomic_DNA"/>
</dbReference>
<accession>A0AAE8MWX3</accession>
<gene>
    <name evidence="2" type="ORF">DNG_04899</name>
</gene>
<reference evidence="2" key="1">
    <citation type="submission" date="2018-03" db="EMBL/GenBank/DDBJ databases">
        <authorList>
            <person name="Guldener U."/>
        </authorList>
    </citation>
    <scope>NUCLEOTIDE SEQUENCE</scope>
</reference>
<feature type="compositionally biased region" description="Gly residues" evidence="1">
    <location>
        <begin position="84"/>
        <end position="96"/>
    </location>
</feature>
<name>A0AAE8MWX3_9PEZI</name>
<evidence type="ECO:0000313" key="2">
    <source>
        <dbReference type="EMBL" id="SPO02226.1"/>
    </source>
</evidence>
<dbReference type="AlphaFoldDB" id="A0AAE8MWX3"/>
<feature type="compositionally biased region" description="Acidic residues" evidence="1">
    <location>
        <begin position="103"/>
        <end position="126"/>
    </location>
</feature>